<evidence type="ECO:0000256" key="1">
    <source>
        <dbReference type="SAM" id="Phobius"/>
    </source>
</evidence>
<dbReference type="Proteomes" id="UP000054564">
    <property type="component" value="Unassembled WGS sequence"/>
</dbReference>
<keyword evidence="1" id="KW-1133">Transmembrane helix</keyword>
<keyword evidence="1" id="KW-0472">Membrane</keyword>
<dbReference type="PANTHER" id="PTHR36854">
    <property type="entry name" value="CHROMOSOME 9, WHOLE GENOME SHOTGUN SEQUENCE"/>
    <property type="match status" value="1"/>
</dbReference>
<name>A0A0L0VBN0_9BASI</name>
<accession>A0A0L0VBN0</accession>
<organism evidence="2 3">
    <name type="scientific">Puccinia striiformis f. sp. tritici PST-78</name>
    <dbReference type="NCBI Taxonomy" id="1165861"/>
    <lineage>
        <taxon>Eukaryota</taxon>
        <taxon>Fungi</taxon>
        <taxon>Dikarya</taxon>
        <taxon>Basidiomycota</taxon>
        <taxon>Pucciniomycotina</taxon>
        <taxon>Pucciniomycetes</taxon>
        <taxon>Pucciniales</taxon>
        <taxon>Pucciniaceae</taxon>
        <taxon>Puccinia</taxon>
    </lineage>
</organism>
<reference evidence="3" key="1">
    <citation type="submission" date="2014-03" db="EMBL/GenBank/DDBJ databases">
        <title>The Genome Sequence of Puccinia striiformis f. sp. tritici PST-78.</title>
        <authorList>
            <consortium name="The Broad Institute Genome Sequencing Platform"/>
            <person name="Cuomo C."/>
            <person name="Hulbert S."/>
            <person name="Chen X."/>
            <person name="Walker B."/>
            <person name="Young S.K."/>
            <person name="Zeng Q."/>
            <person name="Gargeya S."/>
            <person name="Fitzgerald M."/>
            <person name="Haas B."/>
            <person name="Abouelleil A."/>
            <person name="Alvarado L."/>
            <person name="Arachchi H.M."/>
            <person name="Berlin A.M."/>
            <person name="Chapman S.B."/>
            <person name="Goldberg J."/>
            <person name="Griggs A."/>
            <person name="Gujja S."/>
            <person name="Hansen M."/>
            <person name="Howarth C."/>
            <person name="Imamovic A."/>
            <person name="Larimer J."/>
            <person name="McCowan C."/>
            <person name="Montmayeur A."/>
            <person name="Murphy C."/>
            <person name="Neiman D."/>
            <person name="Pearson M."/>
            <person name="Priest M."/>
            <person name="Roberts A."/>
            <person name="Saif S."/>
            <person name="Shea T."/>
            <person name="Sisk P."/>
            <person name="Sykes S."/>
            <person name="Wortman J."/>
            <person name="Nusbaum C."/>
            <person name="Birren B."/>
        </authorList>
    </citation>
    <scope>NUCLEOTIDE SEQUENCE [LARGE SCALE GENOMIC DNA]</scope>
    <source>
        <strain evidence="3">race PST-78</strain>
    </source>
</reference>
<protein>
    <submittedName>
        <fullName evidence="2">Uncharacterized protein</fullName>
    </submittedName>
</protein>
<dbReference type="AlphaFoldDB" id="A0A0L0VBN0"/>
<sequence length="176" mass="20167">MPASHPKPKSAILHWKIYTNKKTMKSTSFKHGFRSKSIYSSVLIFLLLDLMSYTVADISFCKCMCFNNYTIVPLYRPKDLSKPCLTCTKQFCLDQKLTICQDAKLGTTNLDTGTGDEGDIRTKCFQRDSTKDQVIVVSFIIVTTILLVSALVKEHREYWIQGYQALRNRNRSSRGF</sequence>
<keyword evidence="3" id="KW-1185">Reference proteome</keyword>
<evidence type="ECO:0000313" key="2">
    <source>
        <dbReference type="EMBL" id="KNE96685.1"/>
    </source>
</evidence>
<dbReference type="EMBL" id="AJIL01000079">
    <property type="protein sequence ID" value="KNE96685.1"/>
    <property type="molecule type" value="Genomic_DNA"/>
</dbReference>
<evidence type="ECO:0000313" key="3">
    <source>
        <dbReference type="Proteomes" id="UP000054564"/>
    </source>
</evidence>
<dbReference type="PANTHER" id="PTHR36854:SF1">
    <property type="entry name" value="TRANSMEMBRANE PROTEIN"/>
    <property type="match status" value="1"/>
</dbReference>
<proteinExistence type="predicted"/>
<gene>
    <name evidence="2" type="ORF">PSTG_10090</name>
</gene>
<feature type="transmembrane region" description="Helical" evidence="1">
    <location>
        <begin position="134"/>
        <end position="152"/>
    </location>
</feature>
<comment type="caution">
    <text evidence="2">The sequence shown here is derived from an EMBL/GenBank/DDBJ whole genome shotgun (WGS) entry which is preliminary data.</text>
</comment>
<keyword evidence="1" id="KW-0812">Transmembrane</keyword>
<dbReference type="OrthoDB" id="2142503at2759"/>